<accession>A0AAV9ZTI7</accession>
<name>A0AAV9ZTI7_9AGAR</name>
<comment type="caution">
    <text evidence="1">The sequence shown here is derived from an EMBL/GenBank/DDBJ whole genome shotgun (WGS) entry which is preliminary data.</text>
</comment>
<dbReference type="Proteomes" id="UP001362999">
    <property type="component" value="Unassembled WGS sequence"/>
</dbReference>
<evidence type="ECO:0000313" key="2">
    <source>
        <dbReference type="Proteomes" id="UP001362999"/>
    </source>
</evidence>
<sequence>GVSVSVERLFSSLRHTVSDERASMTAKTIAVDMVTKEWLKSGLADDVDYTQFIKIRGN</sequence>
<protein>
    <recommendedName>
        <fullName evidence="3">HAT C-terminal dimerisation domain-containing protein</fullName>
    </recommendedName>
</protein>
<feature type="non-terminal residue" evidence="1">
    <location>
        <position position="1"/>
    </location>
</feature>
<keyword evidence="2" id="KW-1185">Reference proteome</keyword>
<organism evidence="1 2">
    <name type="scientific">Favolaschia claudopus</name>
    <dbReference type="NCBI Taxonomy" id="2862362"/>
    <lineage>
        <taxon>Eukaryota</taxon>
        <taxon>Fungi</taxon>
        <taxon>Dikarya</taxon>
        <taxon>Basidiomycota</taxon>
        <taxon>Agaricomycotina</taxon>
        <taxon>Agaricomycetes</taxon>
        <taxon>Agaricomycetidae</taxon>
        <taxon>Agaricales</taxon>
        <taxon>Marasmiineae</taxon>
        <taxon>Mycenaceae</taxon>
        <taxon>Favolaschia</taxon>
    </lineage>
</organism>
<proteinExistence type="predicted"/>
<feature type="non-terminal residue" evidence="1">
    <location>
        <position position="58"/>
    </location>
</feature>
<evidence type="ECO:0008006" key="3">
    <source>
        <dbReference type="Google" id="ProtNLM"/>
    </source>
</evidence>
<dbReference type="AlphaFoldDB" id="A0AAV9ZTI7"/>
<dbReference type="EMBL" id="JAWWNJ010000111">
    <property type="protein sequence ID" value="KAK6992324.1"/>
    <property type="molecule type" value="Genomic_DNA"/>
</dbReference>
<reference evidence="1 2" key="1">
    <citation type="journal article" date="2024" name="J Genomics">
        <title>Draft genome sequencing and assembly of Favolaschia claudopus CIRM-BRFM 2984 isolated from oak limbs.</title>
        <authorList>
            <person name="Navarro D."/>
            <person name="Drula E."/>
            <person name="Chaduli D."/>
            <person name="Cazenave R."/>
            <person name="Ahrendt S."/>
            <person name="Wang J."/>
            <person name="Lipzen A."/>
            <person name="Daum C."/>
            <person name="Barry K."/>
            <person name="Grigoriev I.V."/>
            <person name="Favel A."/>
            <person name="Rosso M.N."/>
            <person name="Martin F."/>
        </authorList>
    </citation>
    <scope>NUCLEOTIDE SEQUENCE [LARGE SCALE GENOMIC DNA]</scope>
    <source>
        <strain evidence="1 2">CIRM-BRFM 2984</strain>
    </source>
</reference>
<evidence type="ECO:0000313" key="1">
    <source>
        <dbReference type="EMBL" id="KAK6992324.1"/>
    </source>
</evidence>
<gene>
    <name evidence="1" type="ORF">R3P38DRAFT_2416177</name>
</gene>